<dbReference type="Gene3D" id="3.40.50.150">
    <property type="entry name" value="Vaccinia Virus protein VP39"/>
    <property type="match status" value="1"/>
</dbReference>
<accession>A0A1G2LQG2</accession>
<reference evidence="2 3" key="1">
    <citation type="journal article" date="2016" name="Nat. Commun.">
        <title>Thousands of microbial genomes shed light on interconnected biogeochemical processes in an aquifer system.</title>
        <authorList>
            <person name="Anantharaman K."/>
            <person name="Brown C.T."/>
            <person name="Hug L.A."/>
            <person name="Sharon I."/>
            <person name="Castelle C.J."/>
            <person name="Probst A.J."/>
            <person name="Thomas B.C."/>
            <person name="Singh A."/>
            <person name="Wilkins M.J."/>
            <person name="Karaoz U."/>
            <person name="Brodie E.L."/>
            <person name="Williams K.H."/>
            <person name="Hubbard S.S."/>
            <person name="Banfield J.F."/>
        </authorList>
    </citation>
    <scope>NUCLEOTIDE SEQUENCE [LARGE SCALE GENOMIC DNA]</scope>
</reference>
<name>A0A1G2LQG2_9BACT</name>
<proteinExistence type="predicted"/>
<dbReference type="InterPro" id="IPR050447">
    <property type="entry name" value="Erg6_SMT_methyltransf"/>
</dbReference>
<dbReference type="PANTHER" id="PTHR44068">
    <property type="entry name" value="ZGC:194242"/>
    <property type="match status" value="1"/>
</dbReference>
<sequence>MRKKSNQQVWEKKVYSKGRQLNLYPYDILVSVVARKYFSILRGKRSKLKVLDLGCGGGNNAKFLAESGFKVFGLDGSDSAVRACRERFSKWHLRGDFLQGDFLNLPYPDNFFDIIIDRESIYANRLKDIAVMLDEVFRSLKPGGLFISFVYNLYHPEKKYGKKIEKNTYNNFSEGSFYQAGLAHFFSLGEINELFKKFRIENIARHSLKKVKGRFMEYDEFIILARK</sequence>
<dbReference type="SUPFAM" id="SSF53335">
    <property type="entry name" value="S-adenosyl-L-methionine-dependent methyltransferases"/>
    <property type="match status" value="1"/>
</dbReference>
<dbReference type="Proteomes" id="UP000178302">
    <property type="component" value="Unassembled WGS sequence"/>
</dbReference>
<dbReference type="CDD" id="cd02440">
    <property type="entry name" value="AdoMet_MTases"/>
    <property type="match status" value="1"/>
</dbReference>
<comment type="caution">
    <text evidence="2">The sequence shown here is derived from an EMBL/GenBank/DDBJ whole genome shotgun (WGS) entry which is preliminary data.</text>
</comment>
<feature type="domain" description="Methyltransferase" evidence="1">
    <location>
        <begin position="50"/>
        <end position="144"/>
    </location>
</feature>
<organism evidence="2 3">
    <name type="scientific">Candidatus Tagabacteria bacterium RIFCSPLOWO2_01_FULL_39_11</name>
    <dbReference type="NCBI Taxonomy" id="1802295"/>
    <lineage>
        <taxon>Bacteria</taxon>
        <taxon>Candidatus Tagaibacteriota</taxon>
    </lineage>
</organism>
<evidence type="ECO:0000313" key="3">
    <source>
        <dbReference type="Proteomes" id="UP000178302"/>
    </source>
</evidence>
<dbReference type="InterPro" id="IPR041698">
    <property type="entry name" value="Methyltransf_25"/>
</dbReference>
<dbReference type="PANTHER" id="PTHR44068:SF11">
    <property type="entry name" value="GERANYL DIPHOSPHATE 2-C-METHYLTRANSFERASE"/>
    <property type="match status" value="1"/>
</dbReference>
<dbReference type="Pfam" id="PF13649">
    <property type="entry name" value="Methyltransf_25"/>
    <property type="match status" value="1"/>
</dbReference>
<protein>
    <recommendedName>
        <fullName evidence="1">Methyltransferase domain-containing protein</fullName>
    </recommendedName>
</protein>
<evidence type="ECO:0000313" key="2">
    <source>
        <dbReference type="EMBL" id="OHA13813.1"/>
    </source>
</evidence>
<evidence type="ECO:0000259" key="1">
    <source>
        <dbReference type="Pfam" id="PF13649"/>
    </source>
</evidence>
<dbReference type="InterPro" id="IPR029063">
    <property type="entry name" value="SAM-dependent_MTases_sf"/>
</dbReference>
<dbReference type="EMBL" id="MHQZ01000023">
    <property type="protein sequence ID" value="OHA13813.1"/>
    <property type="molecule type" value="Genomic_DNA"/>
</dbReference>
<dbReference type="AlphaFoldDB" id="A0A1G2LQG2"/>
<gene>
    <name evidence="2" type="ORF">A2909_00830</name>
</gene>